<dbReference type="Proteomes" id="UP000499080">
    <property type="component" value="Unassembled WGS sequence"/>
</dbReference>
<dbReference type="PANTHER" id="PTHR46599:SF3">
    <property type="entry name" value="PIGGYBAC TRANSPOSABLE ELEMENT-DERIVED PROTEIN 4"/>
    <property type="match status" value="1"/>
</dbReference>
<keyword evidence="4" id="KW-1185">Reference proteome</keyword>
<dbReference type="EMBL" id="BGPR01000640">
    <property type="protein sequence ID" value="GBM29594.1"/>
    <property type="molecule type" value="Genomic_DNA"/>
</dbReference>
<evidence type="ECO:0000313" key="4">
    <source>
        <dbReference type="Proteomes" id="UP000499080"/>
    </source>
</evidence>
<proteinExistence type="predicted"/>
<dbReference type="OrthoDB" id="6495616at2759"/>
<feature type="domain" description="PiggyBac transposable element-derived protein" evidence="2">
    <location>
        <begin position="125"/>
        <end position="484"/>
    </location>
</feature>
<sequence length="603" mass="69075">MKYLNLKDPKVHTEILAFITDEMAENSDLEGDEDPDDALPDQTTPNDISCQDIEESFRSCSDDDALPCEVTETPLIMDEEDHPDESDLEAFDIKWEKILTPPKSFSSYQFCQNYGNAVTVDSHAPHLIFSLFFTSTFMNLIVEQSNLYASQHHANLDLTIEELKAFFGLLIVMGFNKLPSLRLYWSKDLNFASQRIMDVMPLKRFLRILRFLHLNDNTRMPLKGQFGYDKLCKVRPLFEQLNTTFHHAFNPSRCISIDESMVKFKGRSSLKQYMPLKPIKRGFKVWVAACANIGYCLSMSVYTGKEEKAGTSKMSLGEQVVFQLTHLFKGKGYCLFFDNFFSNVSMMSSLLQQIFFCCGTIQQRRKFFPKSYLMDDKQMKTGDSDFACSEEICVVKWRDRGKKSVCVISTMHDPNVISSVLRTNKEGARERVQCPVAIKDYNQYMGGVDRFDQFMAAYSLSWKSRRWWLKLFYYGLDAAIVNSYILYKVSLRGSSNSTKPISHLNFRSILANELIGSFCSRQKVGPSPSSGFARKRNFPDGRPTVHNTKRLCNVGDHLPKKGPTNRRCAHCSTKAKQVRSQTICVKCDVALCIDCFIPFHKSH</sequence>
<reference evidence="3 4" key="1">
    <citation type="journal article" date="2019" name="Sci. Rep.">
        <title>Orb-weaving spider Araneus ventricosus genome elucidates the spidroin gene catalogue.</title>
        <authorList>
            <person name="Kono N."/>
            <person name="Nakamura H."/>
            <person name="Ohtoshi R."/>
            <person name="Moran D.A.P."/>
            <person name="Shinohara A."/>
            <person name="Yoshida Y."/>
            <person name="Fujiwara M."/>
            <person name="Mori M."/>
            <person name="Tomita M."/>
            <person name="Arakawa K."/>
        </authorList>
    </citation>
    <scope>NUCLEOTIDE SEQUENCE [LARGE SCALE GENOMIC DNA]</scope>
</reference>
<evidence type="ECO:0000313" key="3">
    <source>
        <dbReference type="EMBL" id="GBM29594.1"/>
    </source>
</evidence>
<dbReference type="Pfam" id="PF13843">
    <property type="entry name" value="DDE_Tnp_1_7"/>
    <property type="match status" value="1"/>
</dbReference>
<organism evidence="3 4">
    <name type="scientific">Araneus ventricosus</name>
    <name type="common">Orbweaver spider</name>
    <name type="synonym">Epeira ventricosa</name>
    <dbReference type="NCBI Taxonomy" id="182803"/>
    <lineage>
        <taxon>Eukaryota</taxon>
        <taxon>Metazoa</taxon>
        <taxon>Ecdysozoa</taxon>
        <taxon>Arthropoda</taxon>
        <taxon>Chelicerata</taxon>
        <taxon>Arachnida</taxon>
        <taxon>Araneae</taxon>
        <taxon>Araneomorphae</taxon>
        <taxon>Entelegynae</taxon>
        <taxon>Araneoidea</taxon>
        <taxon>Araneidae</taxon>
        <taxon>Araneus</taxon>
    </lineage>
</organism>
<protein>
    <submittedName>
        <fullName evidence="3">PiggyBac transposable element-derived protein 4</fullName>
    </submittedName>
</protein>
<evidence type="ECO:0000256" key="1">
    <source>
        <dbReference type="SAM" id="MobiDB-lite"/>
    </source>
</evidence>
<dbReference type="InterPro" id="IPR029526">
    <property type="entry name" value="PGBD"/>
</dbReference>
<feature type="region of interest" description="Disordered" evidence="1">
    <location>
        <begin position="24"/>
        <end position="48"/>
    </location>
</feature>
<feature type="compositionally biased region" description="Acidic residues" evidence="1">
    <location>
        <begin position="24"/>
        <end position="39"/>
    </location>
</feature>
<comment type="caution">
    <text evidence="3">The sequence shown here is derived from an EMBL/GenBank/DDBJ whole genome shotgun (WGS) entry which is preliminary data.</text>
</comment>
<gene>
    <name evidence="3" type="primary">PGBD4_423</name>
    <name evidence="3" type="ORF">AVEN_130076_1</name>
</gene>
<dbReference type="PANTHER" id="PTHR46599">
    <property type="entry name" value="PIGGYBAC TRANSPOSABLE ELEMENT-DERIVED PROTEIN 4"/>
    <property type="match status" value="1"/>
</dbReference>
<dbReference type="AlphaFoldDB" id="A0A4Y2EP38"/>
<name>A0A4Y2EP38_ARAVE</name>
<evidence type="ECO:0000259" key="2">
    <source>
        <dbReference type="Pfam" id="PF13843"/>
    </source>
</evidence>
<accession>A0A4Y2EP38</accession>